<dbReference type="PROSITE" id="PS00793">
    <property type="entry name" value="DHPS_2"/>
    <property type="match status" value="1"/>
</dbReference>
<evidence type="ECO:0000313" key="15">
    <source>
        <dbReference type="Proteomes" id="UP000253490"/>
    </source>
</evidence>
<evidence type="ECO:0000256" key="9">
    <source>
        <dbReference type="ARBA" id="ARBA00022842"/>
    </source>
</evidence>
<evidence type="ECO:0000256" key="7">
    <source>
        <dbReference type="ARBA" id="ARBA00022679"/>
    </source>
</evidence>
<keyword evidence="10 12" id="KW-0289">Folate biosynthesis</keyword>
<dbReference type="UniPathway" id="UPA00077">
    <property type="reaction ID" value="UER00156"/>
</dbReference>
<dbReference type="Gene3D" id="3.20.20.20">
    <property type="entry name" value="Dihydropteroate synthase-like"/>
    <property type="match status" value="1"/>
</dbReference>
<dbReference type="InterPro" id="IPR006390">
    <property type="entry name" value="DHP_synth_dom"/>
</dbReference>
<comment type="pathway">
    <text evidence="3 12">Cofactor biosynthesis; tetrahydrofolate biosynthesis; 7,8-dihydrofolate from 2-amino-4-hydroxy-6-hydroxymethyl-7,8-dihydropteridine diphosphate and 4-aminobenzoate: step 1/2.</text>
</comment>
<dbReference type="GO" id="GO:0046872">
    <property type="term" value="F:metal ion binding"/>
    <property type="evidence" value="ECO:0007669"/>
    <property type="project" value="UniProtKB-KW"/>
</dbReference>
<comment type="catalytic activity">
    <reaction evidence="1">
        <text>(7,8-dihydropterin-6-yl)methyl diphosphate + 4-aminobenzoate = 7,8-dihydropteroate + diphosphate</text>
        <dbReference type="Rhea" id="RHEA:19949"/>
        <dbReference type="ChEBI" id="CHEBI:17836"/>
        <dbReference type="ChEBI" id="CHEBI:17839"/>
        <dbReference type="ChEBI" id="CHEBI:33019"/>
        <dbReference type="ChEBI" id="CHEBI:72950"/>
        <dbReference type="EC" id="2.5.1.15"/>
    </reaction>
</comment>
<keyword evidence="8 12" id="KW-0479">Metal-binding</keyword>
<dbReference type="EC" id="2.5.1.15" evidence="5 12"/>
<evidence type="ECO:0000259" key="13">
    <source>
        <dbReference type="PROSITE" id="PS50972"/>
    </source>
</evidence>
<reference evidence="14 15" key="1">
    <citation type="submission" date="2018-06" db="EMBL/GenBank/DDBJ databases">
        <title>Genomic Encyclopedia of Type Strains, Phase IV (KMG-IV): sequencing the most valuable type-strain genomes for metagenomic binning, comparative biology and taxonomic classification.</title>
        <authorList>
            <person name="Goeker M."/>
        </authorList>
    </citation>
    <scope>NUCLEOTIDE SEQUENCE [LARGE SCALE GENOMIC DNA]</scope>
    <source>
        <strain evidence="14 15">DSM 22112</strain>
    </source>
</reference>
<dbReference type="EMBL" id="QNRX01000009">
    <property type="protein sequence ID" value="RBP63871.1"/>
    <property type="molecule type" value="Genomic_DNA"/>
</dbReference>
<dbReference type="Proteomes" id="UP000253490">
    <property type="component" value="Unassembled WGS sequence"/>
</dbReference>
<dbReference type="AlphaFoldDB" id="A0A366I5W0"/>
<evidence type="ECO:0000256" key="4">
    <source>
        <dbReference type="ARBA" id="ARBA00009503"/>
    </source>
</evidence>
<evidence type="ECO:0000256" key="11">
    <source>
        <dbReference type="ARBA" id="ARBA00030193"/>
    </source>
</evidence>
<comment type="similarity">
    <text evidence="4 12">Belongs to the DHPS family.</text>
</comment>
<evidence type="ECO:0000256" key="6">
    <source>
        <dbReference type="ARBA" id="ARBA00016919"/>
    </source>
</evidence>
<keyword evidence="7 12" id="KW-0808">Transferase</keyword>
<comment type="cofactor">
    <cofactor evidence="2 12">
        <name>Mg(2+)</name>
        <dbReference type="ChEBI" id="CHEBI:18420"/>
    </cofactor>
</comment>
<gene>
    <name evidence="14" type="ORF">DES36_10990</name>
</gene>
<organism evidence="14 15">
    <name type="scientific">Alkalibaculum bacchi</name>
    <dbReference type="NCBI Taxonomy" id="645887"/>
    <lineage>
        <taxon>Bacteria</taxon>
        <taxon>Bacillati</taxon>
        <taxon>Bacillota</taxon>
        <taxon>Clostridia</taxon>
        <taxon>Eubacteriales</taxon>
        <taxon>Eubacteriaceae</taxon>
        <taxon>Alkalibaculum</taxon>
    </lineage>
</organism>
<dbReference type="Pfam" id="PF00809">
    <property type="entry name" value="Pterin_bind"/>
    <property type="match status" value="1"/>
</dbReference>
<evidence type="ECO:0000256" key="2">
    <source>
        <dbReference type="ARBA" id="ARBA00001946"/>
    </source>
</evidence>
<dbReference type="GO" id="GO:0046654">
    <property type="term" value="P:tetrahydrofolate biosynthetic process"/>
    <property type="evidence" value="ECO:0007669"/>
    <property type="project" value="UniProtKB-UniPathway"/>
</dbReference>
<evidence type="ECO:0000313" key="14">
    <source>
        <dbReference type="EMBL" id="RBP63871.1"/>
    </source>
</evidence>
<dbReference type="PANTHER" id="PTHR20941:SF1">
    <property type="entry name" value="FOLIC ACID SYNTHESIS PROTEIN FOL1"/>
    <property type="match status" value="1"/>
</dbReference>
<evidence type="ECO:0000256" key="8">
    <source>
        <dbReference type="ARBA" id="ARBA00022723"/>
    </source>
</evidence>
<dbReference type="PROSITE" id="PS00792">
    <property type="entry name" value="DHPS_1"/>
    <property type="match status" value="1"/>
</dbReference>
<name>A0A366I5W0_9FIRM</name>
<keyword evidence="15" id="KW-1185">Reference proteome</keyword>
<dbReference type="GO" id="GO:0046656">
    <property type="term" value="P:folic acid biosynthetic process"/>
    <property type="evidence" value="ECO:0007669"/>
    <property type="project" value="UniProtKB-KW"/>
</dbReference>
<dbReference type="CDD" id="cd00739">
    <property type="entry name" value="DHPS"/>
    <property type="match status" value="1"/>
</dbReference>
<evidence type="ECO:0000256" key="10">
    <source>
        <dbReference type="ARBA" id="ARBA00022909"/>
    </source>
</evidence>
<sequence length="329" mass="36479">MRKFKYLNKVLDTSRTIICGIVNVTPDSFSDGGKWYSFQNAVNRGVQLVEEGAGMLDIGGESTRPGSSPVSWQEELDRISPVIKELKKRVDVPISIDTWKSQVAKGAIEAGADIINDITGLRGDLNMAEVVAETKAGLILMNNPVTYRPDHPSSIIFPVFGEAKMNEEELGRYQGKTIEEQMMQFFYDSIEIAKKAGIEKEHIMLDPGIGFGLTRKENLQLLNRMDLLHKDDYTAFVGVSRKRFINNLLDEAGYDMEGEESKTHVLKDEGSAALTVLAASQGIEVLRVHNVRASKPAQIVADAVRLAELDTGGDLSAYQVVNFKNHYKK</sequence>
<comment type="function">
    <text evidence="12">Catalyzes the condensation of para-aminobenzoate (pABA) with 6-hydroxymethyl-7,8-dihydropterin diphosphate (DHPt-PP) to form 7,8-dihydropteroate (H2Pte), the immediate precursor of folate derivatives.</text>
</comment>
<protein>
    <recommendedName>
        <fullName evidence="6 12">Dihydropteroate synthase</fullName>
        <shortName evidence="12">DHPS</shortName>
        <ecNumber evidence="5 12">2.5.1.15</ecNumber>
    </recommendedName>
    <alternativeName>
        <fullName evidence="11 12">Dihydropteroate pyrophosphorylase</fullName>
    </alternativeName>
</protein>
<dbReference type="GO" id="GO:0004156">
    <property type="term" value="F:dihydropteroate synthase activity"/>
    <property type="evidence" value="ECO:0007669"/>
    <property type="project" value="UniProtKB-EC"/>
</dbReference>
<accession>A0A366I5W0</accession>
<dbReference type="RefSeq" id="WP_113920740.1">
    <property type="nucleotide sequence ID" value="NZ_QNRX01000009.1"/>
</dbReference>
<comment type="caution">
    <text evidence="14">The sequence shown here is derived from an EMBL/GenBank/DDBJ whole genome shotgun (WGS) entry which is preliminary data.</text>
</comment>
<dbReference type="InterPro" id="IPR011005">
    <property type="entry name" value="Dihydropteroate_synth-like_sf"/>
</dbReference>
<dbReference type="PANTHER" id="PTHR20941">
    <property type="entry name" value="FOLATE SYNTHESIS PROTEINS"/>
    <property type="match status" value="1"/>
</dbReference>
<dbReference type="SUPFAM" id="SSF51717">
    <property type="entry name" value="Dihydropteroate synthetase-like"/>
    <property type="match status" value="1"/>
</dbReference>
<proteinExistence type="inferred from homology"/>
<dbReference type="NCBIfam" id="TIGR01496">
    <property type="entry name" value="DHPS"/>
    <property type="match status" value="1"/>
</dbReference>
<keyword evidence="9 12" id="KW-0460">Magnesium</keyword>
<feature type="domain" description="Pterin-binding" evidence="13">
    <location>
        <begin position="16"/>
        <end position="301"/>
    </location>
</feature>
<dbReference type="PROSITE" id="PS50972">
    <property type="entry name" value="PTERIN_BINDING"/>
    <property type="match status" value="1"/>
</dbReference>
<evidence type="ECO:0000256" key="5">
    <source>
        <dbReference type="ARBA" id="ARBA00012458"/>
    </source>
</evidence>
<dbReference type="GO" id="GO:0005829">
    <property type="term" value="C:cytosol"/>
    <property type="evidence" value="ECO:0007669"/>
    <property type="project" value="TreeGrafter"/>
</dbReference>
<evidence type="ECO:0000256" key="3">
    <source>
        <dbReference type="ARBA" id="ARBA00004763"/>
    </source>
</evidence>
<evidence type="ECO:0000256" key="12">
    <source>
        <dbReference type="RuleBase" id="RU361205"/>
    </source>
</evidence>
<dbReference type="InterPro" id="IPR045031">
    <property type="entry name" value="DHP_synth-like"/>
</dbReference>
<dbReference type="InterPro" id="IPR000489">
    <property type="entry name" value="Pterin-binding_dom"/>
</dbReference>
<dbReference type="OrthoDB" id="9811744at2"/>
<evidence type="ECO:0000256" key="1">
    <source>
        <dbReference type="ARBA" id="ARBA00000012"/>
    </source>
</evidence>